<evidence type="ECO:0000259" key="8">
    <source>
        <dbReference type="Pfam" id="PF13396"/>
    </source>
</evidence>
<evidence type="ECO:0000256" key="2">
    <source>
        <dbReference type="ARBA" id="ARBA00022475"/>
    </source>
</evidence>
<evidence type="ECO:0000256" key="6">
    <source>
        <dbReference type="SAM" id="Phobius"/>
    </source>
</evidence>
<keyword evidence="4 6" id="KW-1133">Transmembrane helix</keyword>
<evidence type="ECO:0000313" key="10">
    <source>
        <dbReference type="Proteomes" id="UP000002066"/>
    </source>
</evidence>
<dbReference type="Pfam" id="PF13396">
    <property type="entry name" value="PLDc_N"/>
    <property type="match status" value="1"/>
</dbReference>
<organism evidence="9 10">
    <name type="scientific">Streptomyces pratensis (strain ATCC 33331 / IAF-45CD)</name>
    <dbReference type="NCBI Taxonomy" id="591167"/>
    <lineage>
        <taxon>Bacteria</taxon>
        <taxon>Bacillati</taxon>
        <taxon>Actinomycetota</taxon>
        <taxon>Actinomycetes</taxon>
        <taxon>Kitasatosporales</taxon>
        <taxon>Streptomycetaceae</taxon>
        <taxon>Streptomyces</taxon>
    </lineage>
</organism>
<dbReference type="KEGG" id="sfa:Sfla_0529"/>
<dbReference type="GO" id="GO:0005886">
    <property type="term" value="C:plasma membrane"/>
    <property type="evidence" value="ECO:0007669"/>
    <property type="project" value="UniProtKB-SubCell"/>
</dbReference>
<reference evidence="9 10" key="1">
    <citation type="submission" date="2011-01" db="EMBL/GenBank/DDBJ databases">
        <title>Complete sequence of chromosome of Streptomyces flavogriseus ATCC 33331.</title>
        <authorList>
            <consortium name="US DOE Joint Genome Institute"/>
            <person name="Lucas S."/>
            <person name="Copeland A."/>
            <person name="Lapidus A."/>
            <person name="Cheng J.-F."/>
            <person name="Goodwin L."/>
            <person name="Pitluck S."/>
            <person name="Davenport K."/>
            <person name="Detter J.C."/>
            <person name="Han C."/>
            <person name="Tapia R."/>
            <person name="Land M."/>
            <person name="Hauser L."/>
            <person name="Kyrpides N."/>
            <person name="Ivanova N."/>
            <person name="Ovchinnikova G."/>
            <person name="Pagani I."/>
            <person name="Brumm P."/>
            <person name="Mead D."/>
            <person name="Woyke T."/>
        </authorList>
    </citation>
    <scope>NUCLEOTIDE SEQUENCE [LARGE SCALE GENOMIC DNA]</scope>
    <source>
        <strain evidence="10">ATCC 33331 / IAF-45CD</strain>
    </source>
</reference>
<keyword evidence="3 6" id="KW-0812">Transmembrane</keyword>
<proteinExistence type="predicted"/>
<dbReference type="EMBL" id="CP002475">
    <property type="protein sequence ID" value="ADW01994.1"/>
    <property type="molecule type" value="Genomic_DNA"/>
</dbReference>
<evidence type="ECO:0000256" key="4">
    <source>
        <dbReference type="ARBA" id="ARBA00022989"/>
    </source>
</evidence>
<gene>
    <name evidence="9" type="ordered locus">Sfla_0529</name>
</gene>
<keyword evidence="5 6" id="KW-0472">Membrane</keyword>
<feature type="transmembrane region" description="Helical" evidence="6">
    <location>
        <begin position="7"/>
        <end position="25"/>
    </location>
</feature>
<name>A0A8D4B9X5_STRFA</name>
<dbReference type="OrthoDB" id="7596142at2"/>
<evidence type="ECO:0000259" key="7">
    <source>
        <dbReference type="Pfam" id="PF09851"/>
    </source>
</evidence>
<evidence type="ECO:0000256" key="1">
    <source>
        <dbReference type="ARBA" id="ARBA00004651"/>
    </source>
</evidence>
<sequence>MDDYPLLNLFLTMMYVFLWVLWFFLLFKVVTDVFQDHSLGGWAKAAWVIFVIVLPYVGVFVYLIARGRGMGRREAEQAREREAAFKQYVKQAARDEGGTDTGTGHVSDLAKLADLKDRGHLSQEEYEKAKQKLLV</sequence>
<evidence type="ECO:0000256" key="3">
    <source>
        <dbReference type="ARBA" id="ARBA00022692"/>
    </source>
</evidence>
<dbReference type="InterPro" id="IPR027379">
    <property type="entry name" value="CLS_N"/>
</dbReference>
<dbReference type="InterPro" id="IPR018649">
    <property type="entry name" value="SHOCT"/>
</dbReference>
<protein>
    <submittedName>
        <fullName evidence="9">Integral membrane protein</fullName>
    </submittedName>
</protein>
<accession>A0A8D4B9X5</accession>
<evidence type="ECO:0000256" key="5">
    <source>
        <dbReference type="ARBA" id="ARBA00023136"/>
    </source>
</evidence>
<feature type="transmembrane region" description="Helical" evidence="6">
    <location>
        <begin position="45"/>
        <end position="65"/>
    </location>
</feature>
<feature type="domain" description="Cardiolipin synthase N-terminal" evidence="8">
    <location>
        <begin position="20"/>
        <end position="66"/>
    </location>
</feature>
<comment type="subcellular location">
    <subcellularLocation>
        <location evidence="1">Cell membrane</location>
        <topology evidence="1">Multi-pass membrane protein</topology>
    </subcellularLocation>
</comment>
<feature type="domain" description="SHOCT" evidence="7">
    <location>
        <begin position="109"/>
        <end position="134"/>
    </location>
</feature>
<dbReference type="AlphaFoldDB" id="A0A8D4B9X5"/>
<dbReference type="Proteomes" id="UP000002066">
    <property type="component" value="Chromosome"/>
</dbReference>
<dbReference type="Pfam" id="PF09851">
    <property type="entry name" value="SHOCT"/>
    <property type="match status" value="1"/>
</dbReference>
<keyword evidence="2" id="KW-1003">Cell membrane</keyword>
<evidence type="ECO:0000313" key="9">
    <source>
        <dbReference type="EMBL" id="ADW01994.1"/>
    </source>
</evidence>